<dbReference type="EMBL" id="JAWDJX010000045">
    <property type="protein sequence ID" value="KAK3048794.1"/>
    <property type="molecule type" value="Genomic_DNA"/>
</dbReference>
<dbReference type="Proteomes" id="UP001271007">
    <property type="component" value="Unassembled WGS sequence"/>
</dbReference>
<dbReference type="PANTHER" id="PTHR41390">
    <property type="entry name" value="CHROMOSOME 7, WHOLE GENOME SHOTGUN SEQUENCE"/>
    <property type="match status" value="1"/>
</dbReference>
<reference evidence="1" key="1">
    <citation type="submission" date="2023-04" db="EMBL/GenBank/DDBJ databases">
        <title>Black Yeasts Isolated from many extreme environments.</title>
        <authorList>
            <person name="Coleine C."/>
            <person name="Stajich J.E."/>
            <person name="Selbmann L."/>
        </authorList>
    </citation>
    <scope>NUCLEOTIDE SEQUENCE</scope>
    <source>
        <strain evidence="1">CCFEE 5312</strain>
    </source>
</reference>
<keyword evidence="2" id="KW-1185">Reference proteome</keyword>
<sequence>MYHAPPEIELIISGYHGLMERGERQMEKESATARPPHDPIIAVIEPSLKVGVACGTTGFLLGGAAGIIKGTSPFLFASASGIQTFALGTTFWATRSTIVEAWTPANHQLPAGDLTKASTISGGITGGAVALLMRGRANVLPGILMFSIFGFAGQVTSNWLARPRGITDGPPKQSFWRRMSEKAWSPVTVMSDEEYAKMLKEKMLRVDAQLSILDDRMAALRKVQEAQDVASSLPEE</sequence>
<organism evidence="1 2">
    <name type="scientific">Extremus antarcticus</name>
    <dbReference type="NCBI Taxonomy" id="702011"/>
    <lineage>
        <taxon>Eukaryota</taxon>
        <taxon>Fungi</taxon>
        <taxon>Dikarya</taxon>
        <taxon>Ascomycota</taxon>
        <taxon>Pezizomycotina</taxon>
        <taxon>Dothideomycetes</taxon>
        <taxon>Dothideomycetidae</taxon>
        <taxon>Mycosphaerellales</taxon>
        <taxon>Extremaceae</taxon>
        <taxon>Extremus</taxon>
    </lineage>
</organism>
<dbReference type="AlphaFoldDB" id="A0AAJ0DEY5"/>
<gene>
    <name evidence="1" type="ORF">LTR09_009906</name>
</gene>
<accession>A0AAJ0DEY5</accession>
<protein>
    <submittedName>
        <fullName evidence="1">Uncharacterized protein</fullName>
    </submittedName>
</protein>
<comment type="caution">
    <text evidence="1">The sequence shown here is derived from an EMBL/GenBank/DDBJ whole genome shotgun (WGS) entry which is preliminary data.</text>
</comment>
<evidence type="ECO:0000313" key="2">
    <source>
        <dbReference type="Proteomes" id="UP001271007"/>
    </source>
</evidence>
<dbReference type="PANTHER" id="PTHR41390:SF1">
    <property type="entry name" value="NADH-UBIQUINONE OXIDOREDUCTASE 213 KDA SUBUNIT"/>
    <property type="match status" value="1"/>
</dbReference>
<proteinExistence type="predicted"/>
<name>A0AAJ0DEY5_9PEZI</name>
<evidence type="ECO:0000313" key="1">
    <source>
        <dbReference type="EMBL" id="KAK3048794.1"/>
    </source>
</evidence>